<reference evidence="1" key="1">
    <citation type="journal article" date="2020" name="Fungal Divers.">
        <title>Resolving the Mortierellaceae phylogeny through synthesis of multi-gene phylogenetics and phylogenomics.</title>
        <authorList>
            <person name="Vandepol N."/>
            <person name="Liber J."/>
            <person name="Desiro A."/>
            <person name="Na H."/>
            <person name="Kennedy M."/>
            <person name="Barry K."/>
            <person name="Grigoriev I.V."/>
            <person name="Miller A.N."/>
            <person name="O'Donnell K."/>
            <person name="Stajich J.E."/>
            <person name="Bonito G."/>
        </authorList>
    </citation>
    <scope>NUCLEOTIDE SEQUENCE</scope>
    <source>
        <strain evidence="1">MES-2147</strain>
    </source>
</reference>
<comment type="caution">
    <text evidence="1">The sequence shown here is derived from an EMBL/GenBank/DDBJ whole genome shotgun (WGS) entry which is preliminary data.</text>
</comment>
<sequence>MKLEALALEETVIVEDALYPILRQLIANKTRDLESLKNYLSTEDAATINTNSISILLQIHPEHPAVRLLNPLMVPASQDPEFRYYVRIVDYPQFIRTVTPELERRLECSPMAGTTGRLRLDFYRKVEGNVAKGLEIIIEKGKIVEAQHWTNLGYQANAEEYLAWKEQGKVPVIYTAAFAPLTFNTLLLGERSLNDLMWSYGETLVKNEESKLLLNALFPKVSQHIDTVYY</sequence>
<dbReference type="Proteomes" id="UP000749646">
    <property type="component" value="Unassembled WGS sequence"/>
</dbReference>
<protein>
    <submittedName>
        <fullName evidence="1">Uncharacterized protein</fullName>
    </submittedName>
</protein>
<gene>
    <name evidence="1" type="ORF">BGZ65_002305</name>
</gene>
<evidence type="ECO:0000313" key="2">
    <source>
        <dbReference type="Proteomes" id="UP000749646"/>
    </source>
</evidence>
<dbReference type="OrthoDB" id="2321175at2759"/>
<organism evidence="1 2">
    <name type="scientific">Modicella reniformis</name>
    <dbReference type="NCBI Taxonomy" id="1440133"/>
    <lineage>
        <taxon>Eukaryota</taxon>
        <taxon>Fungi</taxon>
        <taxon>Fungi incertae sedis</taxon>
        <taxon>Mucoromycota</taxon>
        <taxon>Mortierellomycotina</taxon>
        <taxon>Mortierellomycetes</taxon>
        <taxon>Mortierellales</taxon>
        <taxon>Mortierellaceae</taxon>
        <taxon>Modicella</taxon>
    </lineage>
</organism>
<proteinExistence type="predicted"/>
<name>A0A9P6M9M4_9FUNG</name>
<dbReference type="AlphaFoldDB" id="A0A9P6M9M4"/>
<evidence type="ECO:0000313" key="1">
    <source>
        <dbReference type="EMBL" id="KAF9982983.1"/>
    </source>
</evidence>
<accession>A0A9P6M9M4</accession>
<keyword evidence="2" id="KW-1185">Reference proteome</keyword>
<dbReference type="EMBL" id="JAAAHW010003526">
    <property type="protein sequence ID" value="KAF9982983.1"/>
    <property type="molecule type" value="Genomic_DNA"/>
</dbReference>